<evidence type="ECO:0000313" key="2">
    <source>
        <dbReference type="Proteomes" id="UP000289169"/>
    </source>
</evidence>
<dbReference type="Proteomes" id="UP000289169">
    <property type="component" value="Segment"/>
</dbReference>
<accession>A0A410T5U0</accession>
<reference evidence="1 2" key="1">
    <citation type="submission" date="2018-11" db="EMBL/GenBank/DDBJ databases">
        <authorList>
            <person name="Teng T."/>
        </authorList>
    </citation>
    <scope>NUCLEOTIDE SEQUENCE [LARGE SCALE GENOMIC DNA]</scope>
</reference>
<sequence length="70" mass="8476">MSLTPECKEVLDDLLYCLDGAIADFNDRNLGDYDKWMHKVRQHWELFIECHPDEQSPYEYIRDLNLIRLM</sequence>
<evidence type="ECO:0000313" key="1">
    <source>
        <dbReference type="EMBL" id="QAU03963.1"/>
    </source>
</evidence>
<gene>
    <name evidence="1" type="ORF">Henu6_gp160</name>
</gene>
<organism evidence="1 2">
    <name type="scientific">Acinetobacter phage Henu6</name>
    <dbReference type="NCBI Taxonomy" id="2500136"/>
    <lineage>
        <taxon>Viruses</taxon>
        <taxon>Duplodnaviria</taxon>
        <taxon>Heunggongvirae</taxon>
        <taxon>Uroviricota</taxon>
        <taxon>Caudoviricetes</taxon>
        <taxon>Pantevenvirales</taxon>
        <taxon>Straboviridae</taxon>
        <taxon>Twarogvirinae</taxon>
        <taxon>Zedzedvirus</taxon>
        <taxon>Zedzedvirus zz1</taxon>
    </lineage>
</organism>
<proteinExistence type="predicted"/>
<name>A0A410T5U0_9CAUD</name>
<dbReference type="EMBL" id="MK240351">
    <property type="protein sequence ID" value="QAU03963.1"/>
    <property type="molecule type" value="Genomic_DNA"/>
</dbReference>
<protein>
    <submittedName>
        <fullName evidence="1">Uncharacterized protein</fullName>
    </submittedName>
</protein>